<name>A0A4S2KNE8_9HYME</name>
<keyword evidence="3" id="KW-1185">Reference proteome</keyword>
<reference evidence="2 3" key="1">
    <citation type="journal article" date="2019" name="Philos. Trans. R. Soc. Lond., B, Biol. Sci.">
        <title>Ant behaviour and brain gene expression of defending hosts depend on the ecological success of the intruding social parasite.</title>
        <authorList>
            <person name="Kaur R."/>
            <person name="Stoldt M."/>
            <person name="Jongepier E."/>
            <person name="Feldmeyer B."/>
            <person name="Menzel F."/>
            <person name="Bornberg-Bauer E."/>
            <person name="Foitzik S."/>
        </authorList>
    </citation>
    <scope>NUCLEOTIDE SEQUENCE [LARGE SCALE GENOMIC DNA]</scope>
    <source>
        <tissue evidence="2">Whole body</tissue>
    </source>
</reference>
<evidence type="ECO:0000313" key="2">
    <source>
        <dbReference type="EMBL" id="TGZ51291.1"/>
    </source>
</evidence>
<feature type="region of interest" description="Disordered" evidence="1">
    <location>
        <begin position="361"/>
        <end position="385"/>
    </location>
</feature>
<sequence length="385" mass="42834">MGILSIVIRDKEDRPEVDDPLISEANLGHTFRKVYNDAENNVSGMNATSTHLVITFRGSESARTIGLRLCGTRKRSPIKVLEERRLSRWRKEDLGLSCPKVPDESSVSSSGRLGDTKIRILRDPLWPPHGNATPEQPRPKPDRRAAPRRLLSGASLSSIFVPSTLLPPSPFSVSTSDNSQRAERCRSSMNTTLVAVGKRHSSHSSQRDRDLTSTFSPRCFLTSKFYLPFDYHHSVISLLSVIAGLTNLFTVSQEKNHQQGLMSGRFECLLVNNVPGVLGEIDVGGSADSTGVWIWTLLPRQKRPRERPRSAMGKRASLLALGKAFQNKEPRCWFNGGQYEPKYLPEATAGARFRTTLRTHLERSAKGSPVGTSPPLMEQLRNVKE</sequence>
<comment type="caution">
    <text evidence="2">The sequence shown here is derived from an EMBL/GenBank/DDBJ whole genome shotgun (WGS) entry which is preliminary data.</text>
</comment>
<evidence type="ECO:0000256" key="1">
    <source>
        <dbReference type="SAM" id="MobiDB-lite"/>
    </source>
</evidence>
<dbReference type="AlphaFoldDB" id="A0A4S2KNE8"/>
<dbReference type="EMBL" id="QBLH01001727">
    <property type="protein sequence ID" value="TGZ51291.1"/>
    <property type="molecule type" value="Genomic_DNA"/>
</dbReference>
<protein>
    <submittedName>
        <fullName evidence="2">Uncharacterized protein</fullName>
    </submittedName>
</protein>
<proteinExistence type="predicted"/>
<dbReference type="Proteomes" id="UP000310200">
    <property type="component" value="Unassembled WGS sequence"/>
</dbReference>
<accession>A0A4S2KNE8</accession>
<organism evidence="2 3">
    <name type="scientific">Temnothorax longispinosus</name>
    <dbReference type="NCBI Taxonomy" id="300112"/>
    <lineage>
        <taxon>Eukaryota</taxon>
        <taxon>Metazoa</taxon>
        <taxon>Ecdysozoa</taxon>
        <taxon>Arthropoda</taxon>
        <taxon>Hexapoda</taxon>
        <taxon>Insecta</taxon>
        <taxon>Pterygota</taxon>
        <taxon>Neoptera</taxon>
        <taxon>Endopterygota</taxon>
        <taxon>Hymenoptera</taxon>
        <taxon>Apocrita</taxon>
        <taxon>Aculeata</taxon>
        <taxon>Formicoidea</taxon>
        <taxon>Formicidae</taxon>
        <taxon>Myrmicinae</taxon>
        <taxon>Temnothorax</taxon>
    </lineage>
</organism>
<feature type="region of interest" description="Disordered" evidence="1">
    <location>
        <begin position="121"/>
        <end position="145"/>
    </location>
</feature>
<evidence type="ECO:0000313" key="3">
    <source>
        <dbReference type="Proteomes" id="UP000310200"/>
    </source>
</evidence>
<gene>
    <name evidence="2" type="ORF">DBV15_07780</name>
</gene>